<keyword evidence="5" id="KW-0249">Electron transport</keyword>
<evidence type="ECO:0000256" key="3">
    <source>
        <dbReference type="ARBA" id="ARBA00022714"/>
    </source>
</evidence>
<keyword evidence="3" id="KW-0001">2Fe-2S</keyword>
<evidence type="ECO:0000313" key="11">
    <source>
        <dbReference type="Proteomes" id="UP000548423"/>
    </source>
</evidence>
<evidence type="ECO:0000256" key="1">
    <source>
        <dbReference type="ARBA" id="ARBA00007874"/>
    </source>
</evidence>
<dbReference type="Pfam" id="PF00111">
    <property type="entry name" value="Fer2"/>
    <property type="match status" value="1"/>
</dbReference>
<protein>
    <submittedName>
        <fullName evidence="10">Ferredoxin</fullName>
    </submittedName>
</protein>
<proteinExistence type="inferred from homology"/>
<evidence type="ECO:0000259" key="9">
    <source>
        <dbReference type="PROSITE" id="PS51085"/>
    </source>
</evidence>
<comment type="cofactor">
    <cofactor evidence="8">
        <name>[2Fe-2S] cluster</name>
        <dbReference type="ChEBI" id="CHEBI:190135"/>
    </cofactor>
</comment>
<evidence type="ECO:0000313" key="10">
    <source>
        <dbReference type="EMBL" id="NYE04424.1"/>
    </source>
</evidence>
<dbReference type="Proteomes" id="UP000548423">
    <property type="component" value="Unassembled WGS sequence"/>
</dbReference>
<keyword evidence="2" id="KW-0813">Transport</keyword>
<evidence type="ECO:0000256" key="5">
    <source>
        <dbReference type="ARBA" id="ARBA00022982"/>
    </source>
</evidence>
<evidence type="ECO:0000256" key="4">
    <source>
        <dbReference type="ARBA" id="ARBA00022723"/>
    </source>
</evidence>
<dbReference type="InterPro" id="IPR001041">
    <property type="entry name" value="2Fe-2S_ferredoxin-type"/>
</dbReference>
<gene>
    <name evidence="10" type="ORF">F4694_001168</name>
</gene>
<dbReference type="InterPro" id="IPR006058">
    <property type="entry name" value="2Fe2S_fd_BS"/>
</dbReference>
<reference evidence="11" key="2">
    <citation type="submission" date="2020-08" db="EMBL/GenBank/DDBJ databases">
        <title>The Agave Microbiome: Exploring the role of microbial communities in plant adaptations to desert environments.</title>
        <authorList>
            <person name="Partida-Martinez L.P."/>
        </authorList>
    </citation>
    <scope>NUCLEOTIDE SEQUENCE [LARGE SCALE GENOMIC DNA]</scope>
    <source>
        <strain evidence="11">AT2.8</strain>
    </source>
</reference>
<feature type="domain" description="2Fe-2S ferredoxin-type" evidence="9">
    <location>
        <begin position="2"/>
        <end position="95"/>
    </location>
</feature>
<dbReference type="CDD" id="cd00207">
    <property type="entry name" value="fer2"/>
    <property type="match status" value="1"/>
</dbReference>
<accession>A0A852TAM7</accession>
<dbReference type="PANTHER" id="PTHR43112">
    <property type="entry name" value="FERREDOXIN"/>
    <property type="match status" value="1"/>
</dbReference>
<dbReference type="InterPro" id="IPR012675">
    <property type="entry name" value="Beta-grasp_dom_sf"/>
</dbReference>
<dbReference type="SUPFAM" id="SSF54292">
    <property type="entry name" value="2Fe-2S ferredoxin-like"/>
    <property type="match status" value="1"/>
</dbReference>
<dbReference type="EMBL" id="JACCBX010000002">
    <property type="protein sequence ID" value="NYE04424.1"/>
    <property type="molecule type" value="Genomic_DNA"/>
</dbReference>
<evidence type="ECO:0000256" key="2">
    <source>
        <dbReference type="ARBA" id="ARBA00022448"/>
    </source>
</evidence>
<evidence type="ECO:0000256" key="7">
    <source>
        <dbReference type="ARBA" id="ARBA00023014"/>
    </source>
</evidence>
<keyword evidence="4" id="KW-0479">Metal-binding</keyword>
<dbReference type="PROSITE" id="PS51085">
    <property type="entry name" value="2FE2S_FER_2"/>
    <property type="match status" value="1"/>
</dbReference>
<comment type="caution">
    <text evidence="10">The sequence shown here is derived from an EMBL/GenBank/DDBJ whole genome shotgun (WGS) entry which is preliminary data.</text>
</comment>
<organism evidence="10 11">
    <name type="scientific">Neobacillus niacini</name>
    <dbReference type="NCBI Taxonomy" id="86668"/>
    <lineage>
        <taxon>Bacteria</taxon>
        <taxon>Bacillati</taxon>
        <taxon>Bacillota</taxon>
        <taxon>Bacilli</taxon>
        <taxon>Bacillales</taxon>
        <taxon>Bacillaceae</taxon>
        <taxon>Neobacillus</taxon>
    </lineage>
</organism>
<dbReference type="AlphaFoldDB" id="A0A852TAM7"/>
<dbReference type="Gene3D" id="3.10.20.30">
    <property type="match status" value="1"/>
</dbReference>
<dbReference type="PANTHER" id="PTHR43112:SF3">
    <property type="entry name" value="FERREDOXIN-2, CHLOROPLASTIC"/>
    <property type="match status" value="1"/>
</dbReference>
<evidence type="ECO:0000256" key="6">
    <source>
        <dbReference type="ARBA" id="ARBA00023004"/>
    </source>
</evidence>
<dbReference type="GO" id="GO:0046872">
    <property type="term" value="F:metal ion binding"/>
    <property type="evidence" value="ECO:0007669"/>
    <property type="project" value="UniProtKB-KW"/>
</dbReference>
<keyword evidence="7" id="KW-0411">Iron-sulfur</keyword>
<dbReference type="InterPro" id="IPR036010">
    <property type="entry name" value="2Fe-2S_ferredoxin-like_sf"/>
</dbReference>
<reference evidence="11" key="1">
    <citation type="submission" date="2020-07" db="EMBL/GenBank/DDBJ databases">
        <authorList>
            <person name="Partida-Martinez L."/>
            <person name="Huntemann M."/>
            <person name="Clum A."/>
            <person name="Wang J."/>
            <person name="Palaniappan K."/>
            <person name="Ritter S."/>
            <person name="Chen I.-M."/>
            <person name="Stamatis D."/>
            <person name="Reddy T."/>
            <person name="O'Malley R."/>
            <person name="Daum C."/>
            <person name="Shapiro N."/>
            <person name="Ivanova N."/>
            <person name="Kyrpides N."/>
            <person name="Woyke T."/>
        </authorList>
    </citation>
    <scope>NUCLEOTIDE SEQUENCE [LARGE SCALE GENOMIC DNA]</scope>
    <source>
        <strain evidence="11">AT2.8</strain>
    </source>
</reference>
<comment type="similarity">
    <text evidence="1">Belongs to the 2Fe2S plant-type ferredoxin family.</text>
</comment>
<dbReference type="GO" id="GO:0051537">
    <property type="term" value="F:2 iron, 2 sulfur cluster binding"/>
    <property type="evidence" value="ECO:0007669"/>
    <property type="project" value="UniProtKB-KW"/>
</dbReference>
<evidence type="ECO:0000256" key="8">
    <source>
        <dbReference type="ARBA" id="ARBA00034078"/>
    </source>
</evidence>
<keyword evidence="6" id="KW-0408">Iron</keyword>
<sequence length="108" mass="12186">MYKVTLKVRNQQFEYNCAPDQTPLRAARNEFIPFPTGCQRGGCGMCKMKVLEGEYKQELERSHEALSDEELANGFALACCMTVKSNLDIISAADYEDQLKKANLEEAK</sequence>
<dbReference type="PROSITE" id="PS00197">
    <property type="entry name" value="2FE2S_FER_1"/>
    <property type="match status" value="1"/>
</dbReference>
<name>A0A852TAM7_9BACI</name>